<organism evidence="15 16">
    <name type="scientific">Undibacterium cyanobacteriorum</name>
    <dbReference type="NCBI Taxonomy" id="3073561"/>
    <lineage>
        <taxon>Bacteria</taxon>
        <taxon>Pseudomonadati</taxon>
        <taxon>Pseudomonadota</taxon>
        <taxon>Betaproteobacteria</taxon>
        <taxon>Burkholderiales</taxon>
        <taxon>Oxalobacteraceae</taxon>
        <taxon>Undibacterium</taxon>
    </lineage>
</organism>
<dbReference type="InterPro" id="IPR052168">
    <property type="entry name" value="Cytochrome_b561_oxidase"/>
</dbReference>
<evidence type="ECO:0000259" key="14">
    <source>
        <dbReference type="Pfam" id="PF01292"/>
    </source>
</evidence>
<dbReference type="RefSeq" id="WP_309481449.1">
    <property type="nucleotide sequence ID" value="NZ_CP133720.1"/>
</dbReference>
<feature type="transmembrane region" description="Helical" evidence="13">
    <location>
        <begin position="44"/>
        <end position="64"/>
    </location>
</feature>
<keyword evidence="3" id="KW-0813">Transport</keyword>
<keyword evidence="6 13" id="KW-0812">Transmembrane</keyword>
<dbReference type="Proteomes" id="UP001181355">
    <property type="component" value="Chromosome"/>
</dbReference>
<keyword evidence="10" id="KW-0408">Iron</keyword>
<dbReference type="Pfam" id="PF01292">
    <property type="entry name" value="Ni_hydr_CYTB"/>
    <property type="match status" value="1"/>
</dbReference>
<dbReference type="InterPro" id="IPR016174">
    <property type="entry name" value="Di-haem_cyt_TM"/>
</dbReference>
<evidence type="ECO:0000313" key="16">
    <source>
        <dbReference type="Proteomes" id="UP001181355"/>
    </source>
</evidence>
<keyword evidence="8" id="KW-0249">Electron transport</keyword>
<evidence type="ECO:0000256" key="7">
    <source>
        <dbReference type="ARBA" id="ARBA00022723"/>
    </source>
</evidence>
<evidence type="ECO:0000256" key="11">
    <source>
        <dbReference type="ARBA" id="ARBA00023136"/>
    </source>
</evidence>
<comment type="subcellular location">
    <subcellularLocation>
        <location evidence="2">Cell membrane</location>
        <topology evidence="2">Multi-pass membrane protein</topology>
    </subcellularLocation>
</comment>
<evidence type="ECO:0000256" key="3">
    <source>
        <dbReference type="ARBA" id="ARBA00022448"/>
    </source>
</evidence>
<dbReference type="InterPro" id="IPR011577">
    <property type="entry name" value="Cyt_b561_bac/Ni-Hgenase"/>
</dbReference>
<dbReference type="PANTHER" id="PTHR30529">
    <property type="entry name" value="CYTOCHROME B561"/>
    <property type="match status" value="1"/>
</dbReference>
<evidence type="ECO:0000256" key="9">
    <source>
        <dbReference type="ARBA" id="ARBA00022989"/>
    </source>
</evidence>
<keyword evidence="4" id="KW-1003">Cell membrane</keyword>
<feature type="transmembrane region" description="Helical" evidence="13">
    <location>
        <begin position="113"/>
        <end position="131"/>
    </location>
</feature>
<evidence type="ECO:0000256" key="12">
    <source>
        <dbReference type="ARBA" id="ARBA00037975"/>
    </source>
</evidence>
<reference evidence="15" key="1">
    <citation type="submission" date="2023-09" db="EMBL/GenBank/DDBJ databases">
        <title>Undibacterium sp. 20NA77.5 isolated from freshwater.</title>
        <authorList>
            <person name="Le V."/>
            <person name="Ko S.-R."/>
            <person name="Ahn C.-Y."/>
            <person name="Oh H.-M."/>
        </authorList>
    </citation>
    <scope>NUCLEOTIDE SEQUENCE</scope>
    <source>
        <strain evidence="15">20NA77.5</strain>
    </source>
</reference>
<sequence>MQTLKRYPSLSIALHWLIALLIIMAFALGTYMTDMSISPTKLKYYAWHKWLGVTILVFVAIRLLTRLTLGTPDHLGSLKPWEKSLASATHVTLYVLMFAVPITGYLYSYAAGFPVVFLGLVQLPAVLGPFPELKDSFKDAHEILTSAMAILVLLHIGAALKHRFIDKDQTLQRMLPGRTEN</sequence>
<name>A0ABY9RFE9_9BURK</name>
<keyword evidence="16" id="KW-1185">Reference proteome</keyword>
<evidence type="ECO:0000256" key="10">
    <source>
        <dbReference type="ARBA" id="ARBA00023004"/>
    </source>
</evidence>
<evidence type="ECO:0000256" key="13">
    <source>
        <dbReference type="SAM" id="Phobius"/>
    </source>
</evidence>
<evidence type="ECO:0000256" key="4">
    <source>
        <dbReference type="ARBA" id="ARBA00022475"/>
    </source>
</evidence>
<accession>A0ABY9RFE9</accession>
<keyword evidence="11 13" id="KW-0472">Membrane</keyword>
<feature type="transmembrane region" description="Helical" evidence="13">
    <location>
        <begin position="143"/>
        <end position="160"/>
    </location>
</feature>
<dbReference type="SUPFAM" id="SSF81342">
    <property type="entry name" value="Transmembrane di-heme cytochromes"/>
    <property type="match status" value="1"/>
</dbReference>
<feature type="domain" description="Cytochrome b561 bacterial/Ni-hydrogenase" evidence="14">
    <location>
        <begin position="6"/>
        <end position="177"/>
    </location>
</feature>
<keyword evidence="5" id="KW-0349">Heme</keyword>
<dbReference type="PANTHER" id="PTHR30529:SF3">
    <property type="entry name" value="CYTOCHROME B561 HOMOLOG 1"/>
    <property type="match status" value="1"/>
</dbReference>
<comment type="cofactor">
    <cofactor evidence="1">
        <name>heme b</name>
        <dbReference type="ChEBI" id="CHEBI:60344"/>
    </cofactor>
</comment>
<evidence type="ECO:0000256" key="8">
    <source>
        <dbReference type="ARBA" id="ARBA00022982"/>
    </source>
</evidence>
<protein>
    <submittedName>
        <fullName evidence="15">Cytochrome b</fullName>
    </submittedName>
</protein>
<dbReference type="EMBL" id="CP133720">
    <property type="protein sequence ID" value="WMW79956.1"/>
    <property type="molecule type" value="Genomic_DNA"/>
</dbReference>
<proteinExistence type="inferred from homology"/>
<feature type="transmembrane region" description="Helical" evidence="13">
    <location>
        <begin position="12"/>
        <end position="32"/>
    </location>
</feature>
<evidence type="ECO:0000313" key="15">
    <source>
        <dbReference type="EMBL" id="WMW79956.1"/>
    </source>
</evidence>
<gene>
    <name evidence="15" type="ORF">RF679_15070</name>
</gene>
<keyword evidence="9 13" id="KW-1133">Transmembrane helix</keyword>
<keyword evidence="7" id="KW-0479">Metal-binding</keyword>
<dbReference type="Gene3D" id="1.20.950.20">
    <property type="entry name" value="Transmembrane di-heme cytochromes, Chain C"/>
    <property type="match status" value="1"/>
</dbReference>
<evidence type="ECO:0000256" key="5">
    <source>
        <dbReference type="ARBA" id="ARBA00022617"/>
    </source>
</evidence>
<comment type="similarity">
    <text evidence="12">Belongs to the cytochrome b561 family.</text>
</comment>
<evidence type="ECO:0000256" key="6">
    <source>
        <dbReference type="ARBA" id="ARBA00022692"/>
    </source>
</evidence>
<evidence type="ECO:0000256" key="1">
    <source>
        <dbReference type="ARBA" id="ARBA00001970"/>
    </source>
</evidence>
<evidence type="ECO:0000256" key="2">
    <source>
        <dbReference type="ARBA" id="ARBA00004651"/>
    </source>
</evidence>